<gene>
    <name evidence="1" type="ORF">GV832_03525</name>
</gene>
<dbReference type="RefSeq" id="WP_168773436.1">
    <property type="nucleotide sequence ID" value="NZ_JAABNR010000002.1"/>
</dbReference>
<dbReference type="Proteomes" id="UP001193501">
    <property type="component" value="Unassembled WGS sequence"/>
</dbReference>
<dbReference type="InterPro" id="IPR011727">
    <property type="entry name" value="CHP02117"/>
</dbReference>
<dbReference type="AlphaFoldDB" id="A0AAE4YAC4"/>
<evidence type="ECO:0000313" key="2">
    <source>
        <dbReference type="Proteomes" id="UP001193501"/>
    </source>
</evidence>
<keyword evidence="2" id="KW-1185">Reference proteome</keyword>
<sequence length="237" mass="25479">MRSAERGRKTAWPLRWLRGLALGISALALALLAGAMWPGAVTPRSDGGADTRIGLIAGPIHTDFLLPLTPALRRDFGFLAAEGMALDHPQARYLVLGWGAREFYTSAGRYQDIRAGAVWRAVTGDDAVVHVDLAGEVAADRWIAVSEAQLAALSRSIRGQMAAEPLPGAGFHGGDLFFPAEGRFSLWRTCNAWVGEELRRAGVDFGAWTPLPQSVALSAWWFHGRQVARGAASGLRP</sequence>
<proteinExistence type="predicted"/>
<accession>A0AAE4YAC4</accession>
<protein>
    <submittedName>
        <fullName evidence="1">TIGR02117 family protein</fullName>
    </submittedName>
</protein>
<dbReference type="NCBIfam" id="TIGR02117">
    <property type="entry name" value="chp_urease_rgn"/>
    <property type="match status" value="1"/>
</dbReference>
<comment type="caution">
    <text evidence="1">The sequence shown here is derived from an EMBL/GenBank/DDBJ whole genome shotgun (WGS) entry which is preliminary data.</text>
</comment>
<reference evidence="1" key="1">
    <citation type="submission" date="2020-01" db="EMBL/GenBank/DDBJ databases">
        <authorList>
            <person name="Chen W.-M."/>
        </authorList>
    </citation>
    <scope>NUCLEOTIDE SEQUENCE</scope>
    <source>
        <strain evidence="1">CYK-10</strain>
    </source>
</reference>
<dbReference type="EMBL" id="JAABNR010000002">
    <property type="protein sequence ID" value="NBZ86639.1"/>
    <property type="molecule type" value="Genomic_DNA"/>
</dbReference>
<dbReference type="Pfam" id="PF09601">
    <property type="entry name" value="DUF2459"/>
    <property type="match status" value="1"/>
</dbReference>
<organism evidence="1 2">
    <name type="scientific">Stagnihabitans tardus</name>
    <dbReference type="NCBI Taxonomy" id="2699202"/>
    <lineage>
        <taxon>Bacteria</taxon>
        <taxon>Pseudomonadati</taxon>
        <taxon>Pseudomonadota</taxon>
        <taxon>Alphaproteobacteria</taxon>
        <taxon>Rhodobacterales</taxon>
        <taxon>Paracoccaceae</taxon>
        <taxon>Stagnihabitans</taxon>
    </lineage>
</organism>
<evidence type="ECO:0000313" key="1">
    <source>
        <dbReference type="EMBL" id="NBZ86639.1"/>
    </source>
</evidence>
<name>A0AAE4YAC4_9RHOB</name>